<dbReference type="EMBL" id="CAJPDQ010000037">
    <property type="protein sequence ID" value="CAF9931080.1"/>
    <property type="molecule type" value="Genomic_DNA"/>
</dbReference>
<evidence type="ECO:0000256" key="1">
    <source>
        <dbReference type="ARBA" id="ARBA00009003"/>
    </source>
</evidence>
<accession>A0A8H3FW06</accession>
<keyword evidence="4" id="KW-1185">Reference proteome</keyword>
<evidence type="ECO:0000313" key="3">
    <source>
        <dbReference type="EMBL" id="CAF9931080.1"/>
    </source>
</evidence>
<organism evidence="3 4">
    <name type="scientific">Gomphillus americanus</name>
    <dbReference type="NCBI Taxonomy" id="1940652"/>
    <lineage>
        <taxon>Eukaryota</taxon>
        <taxon>Fungi</taxon>
        <taxon>Dikarya</taxon>
        <taxon>Ascomycota</taxon>
        <taxon>Pezizomycotina</taxon>
        <taxon>Lecanoromycetes</taxon>
        <taxon>OSLEUM clade</taxon>
        <taxon>Ostropomycetidae</taxon>
        <taxon>Ostropales</taxon>
        <taxon>Graphidaceae</taxon>
        <taxon>Gomphilloideae</taxon>
        <taxon>Gomphillus</taxon>
    </lineage>
</organism>
<protein>
    <submittedName>
        <fullName evidence="3">Uncharacterized protein</fullName>
    </submittedName>
</protein>
<dbReference type="Proteomes" id="UP000664169">
    <property type="component" value="Unassembled WGS sequence"/>
</dbReference>
<keyword evidence="2" id="KW-0732">Signal</keyword>
<dbReference type="SUPFAM" id="SSF53448">
    <property type="entry name" value="Nucleotide-diphospho-sugar transferases"/>
    <property type="match status" value="1"/>
</dbReference>
<dbReference type="PANTHER" id="PTHR46830:SF2">
    <property type="entry name" value="ALPHA-1,4-N-ACETYLGLUCOSAMINYLTRANSFERASE"/>
    <property type="match status" value="1"/>
</dbReference>
<dbReference type="Gene3D" id="3.90.550.20">
    <property type="match status" value="1"/>
</dbReference>
<dbReference type="InterPro" id="IPR029044">
    <property type="entry name" value="Nucleotide-diphossugar_trans"/>
</dbReference>
<dbReference type="GO" id="GO:1901135">
    <property type="term" value="P:carbohydrate derivative metabolic process"/>
    <property type="evidence" value="ECO:0007669"/>
    <property type="project" value="UniProtKB-ARBA"/>
</dbReference>
<dbReference type="InterPro" id="IPR007577">
    <property type="entry name" value="GlycoTrfase_DXD_sugar-bd_CS"/>
</dbReference>
<evidence type="ECO:0000256" key="2">
    <source>
        <dbReference type="SAM" id="SignalP"/>
    </source>
</evidence>
<feature type="chain" id="PRO_5034263318" evidence="2">
    <location>
        <begin position="28"/>
        <end position="353"/>
    </location>
</feature>
<proteinExistence type="inferred from homology"/>
<reference evidence="3" key="1">
    <citation type="submission" date="2021-03" db="EMBL/GenBank/DDBJ databases">
        <authorList>
            <person name="Tagirdzhanova G."/>
        </authorList>
    </citation>
    <scope>NUCLEOTIDE SEQUENCE</scope>
</reference>
<dbReference type="AlphaFoldDB" id="A0A8H3FW06"/>
<sequence length="353" mass="40955">MYSKRSIRWLIVFSLLAILSFLLISNRAPNDEHPKTKLYQYNPFSWPTRVENYDFKTTLSERECYDGSTTRYNGAGMTESIPKTVHFTWGLKGDGAFNFPFYLAIKAALQSIQPTEVKVHYTNLDRSNEYFKELEGNITLVHHDPKDYFSKAGFAQDFDIGSWHVAHVADVLRLLILQEEGGIYLDSDAYALHSFDTIVAGARDVFMAHEGGNRYGMANAVIVAKANAPFINRWLKAYTQNFDRNDWNGNSVVLPKRLATEYPNEICTLSPTAFFWPLWTESQIEYMHEPLGAEMALQMEERVERLEGRLYEDQLVYHAWSQNSMSLYINHLTPERIRTENTRFNILLRRFLD</sequence>
<feature type="signal peptide" evidence="2">
    <location>
        <begin position="1"/>
        <end position="27"/>
    </location>
</feature>
<comment type="similarity">
    <text evidence="1">Belongs to the glycosyltransferase 32 family.</text>
</comment>
<comment type="caution">
    <text evidence="3">The sequence shown here is derived from an EMBL/GenBank/DDBJ whole genome shotgun (WGS) entry which is preliminary data.</text>
</comment>
<dbReference type="Pfam" id="PF04488">
    <property type="entry name" value="Gly_transf_sug"/>
    <property type="match status" value="1"/>
</dbReference>
<dbReference type="OrthoDB" id="409543at2759"/>
<gene>
    <name evidence="3" type="ORF">GOMPHAMPRED_005815</name>
</gene>
<name>A0A8H3FW06_9LECA</name>
<dbReference type="PANTHER" id="PTHR46830">
    <property type="entry name" value="TRANSFERASE, PUTATIVE-RELATED"/>
    <property type="match status" value="1"/>
</dbReference>
<evidence type="ECO:0000313" key="4">
    <source>
        <dbReference type="Proteomes" id="UP000664169"/>
    </source>
</evidence>